<dbReference type="PANTHER" id="PTHR24286">
    <property type="entry name" value="CYTOCHROME P450 26"/>
    <property type="match status" value="1"/>
</dbReference>
<organism evidence="4 5">
    <name type="scientific">Acorus calamus</name>
    <name type="common">Sweet flag</name>
    <dbReference type="NCBI Taxonomy" id="4465"/>
    <lineage>
        <taxon>Eukaryota</taxon>
        <taxon>Viridiplantae</taxon>
        <taxon>Streptophyta</taxon>
        <taxon>Embryophyta</taxon>
        <taxon>Tracheophyta</taxon>
        <taxon>Spermatophyta</taxon>
        <taxon>Magnoliopsida</taxon>
        <taxon>Liliopsida</taxon>
        <taxon>Acoraceae</taxon>
        <taxon>Acorus</taxon>
    </lineage>
</organism>
<name>A0AAV9C717_ACOCL</name>
<dbReference type="GO" id="GO:0005506">
    <property type="term" value="F:iron ion binding"/>
    <property type="evidence" value="ECO:0007669"/>
    <property type="project" value="InterPro"/>
</dbReference>
<dbReference type="Proteomes" id="UP001180020">
    <property type="component" value="Unassembled WGS sequence"/>
</dbReference>
<feature type="compositionally biased region" description="Basic and acidic residues" evidence="3">
    <location>
        <begin position="214"/>
        <end position="230"/>
    </location>
</feature>
<reference evidence="4" key="2">
    <citation type="submission" date="2023-06" db="EMBL/GenBank/DDBJ databases">
        <authorList>
            <person name="Ma L."/>
            <person name="Liu K.-W."/>
            <person name="Li Z."/>
            <person name="Hsiao Y.-Y."/>
            <person name="Qi Y."/>
            <person name="Fu T."/>
            <person name="Tang G."/>
            <person name="Zhang D."/>
            <person name="Sun W.-H."/>
            <person name="Liu D.-K."/>
            <person name="Li Y."/>
            <person name="Chen G.-Z."/>
            <person name="Liu X.-D."/>
            <person name="Liao X.-Y."/>
            <person name="Jiang Y.-T."/>
            <person name="Yu X."/>
            <person name="Hao Y."/>
            <person name="Huang J."/>
            <person name="Zhao X.-W."/>
            <person name="Ke S."/>
            <person name="Chen Y.-Y."/>
            <person name="Wu W.-L."/>
            <person name="Hsu J.-L."/>
            <person name="Lin Y.-F."/>
            <person name="Huang M.-D."/>
            <person name="Li C.-Y."/>
            <person name="Huang L."/>
            <person name="Wang Z.-W."/>
            <person name="Zhao X."/>
            <person name="Zhong W.-Y."/>
            <person name="Peng D.-H."/>
            <person name="Ahmad S."/>
            <person name="Lan S."/>
            <person name="Zhang J.-S."/>
            <person name="Tsai W.-C."/>
            <person name="Van De Peer Y."/>
            <person name="Liu Z.-J."/>
        </authorList>
    </citation>
    <scope>NUCLEOTIDE SEQUENCE</scope>
    <source>
        <strain evidence="4">CP</strain>
        <tissue evidence="4">Leaves</tissue>
    </source>
</reference>
<dbReference type="SUPFAM" id="SSF48264">
    <property type="entry name" value="Cytochrome P450"/>
    <property type="match status" value="1"/>
</dbReference>
<feature type="compositionally biased region" description="Basic and acidic residues" evidence="3">
    <location>
        <begin position="256"/>
        <end position="268"/>
    </location>
</feature>
<evidence type="ECO:0000313" key="4">
    <source>
        <dbReference type="EMBL" id="KAK1284935.1"/>
    </source>
</evidence>
<reference evidence="4" key="1">
    <citation type="journal article" date="2023" name="Nat. Commun.">
        <title>Diploid and tetraploid genomes of Acorus and the evolution of monocots.</title>
        <authorList>
            <person name="Ma L."/>
            <person name="Liu K.W."/>
            <person name="Li Z."/>
            <person name="Hsiao Y.Y."/>
            <person name="Qi Y."/>
            <person name="Fu T."/>
            <person name="Tang G.D."/>
            <person name="Zhang D."/>
            <person name="Sun W.H."/>
            <person name="Liu D.K."/>
            <person name="Li Y."/>
            <person name="Chen G.Z."/>
            <person name="Liu X.D."/>
            <person name="Liao X.Y."/>
            <person name="Jiang Y.T."/>
            <person name="Yu X."/>
            <person name="Hao Y."/>
            <person name="Huang J."/>
            <person name="Zhao X.W."/>
            <person name="Ke S."/>
            <person name="Chen Y.Y."/>
            <person name="Wu W.L."/>
            <person name="Hsu J.L."/>
            <person name="Lin Y.F."/>
            <person name="Huang M.D."/>
            <person name="Li C.Y."/>
            <person name="Huang L."/>
            <person name="Wang Z.W."/>
            <person name="Zhao X."/>
            <person name="Zhong W.Y."/>
            <person name="Peng D.H."/>
            <person name="Ahmad S."/>
            <person name="Lan S."/>
            <person name="Zhang J.S."/>
            <person name="Tsai W.C."/>
            <person name="Van de Peer Y."/>
            <person name="Liu Z.J."/>
        </authorList>
    </citation>
    <scope>NUCLEOTIDE SEQUENCE</scope>
    <source>
        <strain evidence="4">CP</strain>
    </source>
</reference>
<protein>
    <recommendedName>
        <fullName evidence="6">Cytochrome P450</fullName>
    </recommendedName>
</protein>
<dbReference type="EMBL" id="JAUJYO010000020">
    <property type="protein sequence ID" value="KAK1284935.1"/>
    <property type="molecule type" value="Genomic_DNA"/>
</dbReference>
<dbReference type="GO" id="GO:0016705">
    <property type="term" value="F:oxidoreductase activity, acting on paired donors, with incorporation or reduction of molecular oxygen"/>
    <property type="evidence" value="ECO:0007669"/>
    <property type="project" value="InterPro"/>
</dbReference>
<evidence type="ECO:0000313" key="5">
    <source>
        <dbReference type="Proteomes" id="UP001180020"/>
    </source>
</evidence>
<dbReference type="PANTHER" id="PTHR24286:SF256">
    <property type="entry name" value="CYTOCHROME P450 FAMILY PROTEIN"/>
    <property type="match status" value="1"/>
</dbReference>
<evidence type="ECO:0008006" key="6">
    <source>
        <dbReference type="Google" id="ProtNLM"/>
    </source>
</evidence>
<evidence type="ECO:0000256" key="1">
    <source>
        <dbReference type="ARBA" id="ARBA00022723"/>
    </source>
</evidence>
<feature type="region of interest" description="Disordered" evidence="3">
    <location>
        <begin position="214"/>
        <end position="233"/>
    </location>
</feature>
<sequence length="268" mass="30303">MKKRESFESDRGIGWEGHDASDSTSKGDHIQGDVPRDFGFKDEEVESDDHASFFDDFLSLSKGLWSFPIYFPTTTYYRALGARRRVIKRVRALVRRRKGEVEAGLTGAKSDIMSCLLCARDDERGGGGVREEEIVDNLITLMMGSNSTAVSLLASFIKAVARDDVIRKAVLEDEITFNQTFGKINDCDIGYENRDEIMYMRWDPTLTRCHEPVHEKEAIGRPSPSEEPKIPKSHALSLPHLQIEWSIPPPPIIGSLDREPHSRIRNPD</sequence>
<evidence type="ECO:0000256" key="2">
    <source>
        <dbReference type="ARBA" id="ARBA00023004"/>
    </source>
</evidence>
<keyword evidence="2" id="KW-0408">Iron</keyword>
<proteinExistence type="predicted"/>
<feature type="region of interest" description="Disordered" evidence="3">
    <location>
        <begin position="1"/>
        <end position="35"/>
    </location>
</feature>
<dbReference type="GO" id="GO:0020037">
    <property type="term" value="F:heme binding"/>
    <property type="evidence" value="ECO:0007669"/>
    <property type="project" value="InterPro"/>
</dbReference>
<keyword evidence="5" id="KW-1185">Reference proteome</keyword>
<dbReference type="InterPro" id="IPR036396">
    <property type="entry name" value="Cyt_P450_sf"/>
</dbReference>
<evidence type="ECO:0000256" key="3">
    <source>
        <dbReference type="SAM" id="MobiDB-lite"/>
    </source>
</evidence>
<accession>A0AAV9C717</accession>
<feature type="region of interest" description="Disordered" evidence="3">
    <location>
        <begin position="249"/>
        <end position="268"/>
    </location>
</feature>
<gene>
    <name evidence="4" type="ORF">QJS10_CPB20g00101</name>
</gene>
<dbReference type="GO" id="GO:0004497">
    <property type="term" value="F:monooxygenase activity"/>
    <property type="evidence" value="ECO:0007669"/>
    <property type="project" value="InterPro"/>
</dbReference>
<keyword evidence="1" id="KW-0479">Metal-binding</keyword>
<comment type="caution">
    <text evidence="4">The sequence shown here is derived from an EMBL/GenBank/DDBJ whole genome shotgun (WGS) entry which is preliminary data.</text>
</comment>
<dbReference type="Gene3D" id="1.10.630.10">
    <property type="entry name" value="Cytochrome P450"/>
    <property type="match status" value="1"/>
</dbReference>
<dbReference type="AlphaFoldDB" id="A0AAV9C717"/>
<dbReference type="GO" id="GO:0016125">
    <property type="term" value="P:sterol metabolic process"/>
    <property type="evidence" value="ECO:0007669"/>
    <property type="project" value="TreeGrafter"/>
</dbReference>